<organism evidence="1 2">
    <name type="scientific">Paenibacillus alvei</name>
    <name type="common">Bacillus alvei</name>
    <dbReference type="NCBI Taxonomy" id="44250"/>
    <lineage>
        <taxon>Bacteria</taxon>
        <taxon>Bacillati</taxon>
        <taxon>Bacillota</taxon>
        <taxon>Bacilli</taxon>
        <taxon>Bacillales</taxon>
        <taxon>Paenibacillaceae</taxon>
        <taxon>Paenibacillus</taxon>
    </lineage>
</organism>
<protein>
    <submittedName>
        <fullName evidence="1">Uncharacterized protein</fullName>
    </submittedName>
</protein>
<dbReference type="Proteomes" id="UP000304148">
    <property type="component" value="Chromosome"/>
</dbReference>
<proteinExistence type="predicted"/>
<sequence>MSWRVISNVRNKGVNQLNISVETTCLLSD</sequence>
<gene>
    <name evidence="1" type="ORF">PBLR_13631</name>
</gene>
<accession>A0A383RFT2</accession>
<evidence type="ECO:0000313" key="2">
    <source>
        <dbReference type="Proteomes" id="UP000304148"/>
    </source>
</evidence>
<dbReference type="EMBL" id="LS992241">
    <property type="protein sequence ID" value="SYX85209.1"/>
    <property type="molecule type" value="Genomic_DNA"/>
</dbReference>
<reference evidence="2" key="1">
    <citation type="submission" date="2018-08" db="EMBL/GenBank/DDBJ databases">
        <authorList>
            <person name="Chevrot R."/>
        </authorList>
    </citation>
    <scope>NUCLEOTIDE SEQUENCE [LARGE SCALE GENOMIC DNA]</scope>
</reference>
<name>A0A383RFT2_PAEAL</name>
<evidence type="ECO:0000313" key="1">
    <source>
        <dbReference type="EMBL" id="SYX85209.1"/>
    </source>
</evidence>
<dbReference type="AlphaFoldDB" id="A0A383RFT2"/>